<name>A0A8T0GEJ4_CERPU</name>
<keyword evidence="5" id="KW-0812">Transmembrane</keyword>
<keyword evidence="8" id="KW-1185">Reference proteome</keyword>
<feature type="domain" description="Exostosin GT47" evidence="6">
    <location>
        <begin position="118"/>
        <end position="366"/>
    </location>
</feature>
<evidence type="ECO:0000313" key="7">
    <source>
        <dbReference type="EMBL" id="KAG0557460.1"/>
    </source>
</evidence>
<dbReference type="PANTHER" id="PTHR11062:SF73">
    <property type="entry name" value="EXOSTOSIN-LIKE 3"/>
    <property type="match status" value="1"/>
</dbReference>
<evidence type="ECO:0000256" key="3">
    <source>
        <dbReference type="ARBA" id="ARBA00022968"/>
    </source>
</evidence>
<dbReference type="GO" id="GO:0016757">
    <property type="term" value="F:glycosyltransferase activity"/>
    <property type="evidence" value="ECO:0007669"/>
    <property type="project" value="InterPro"/>
</dbReference>
<dbReference type="Proteomes" id="UP000822688">
    <property type="component" value="Chromosome 11"/>
</dbReference>
<accession>A0A8T0GEJ4</accession>
<feature type="transmembrane region" description="Helical" evidence="5">
    <location>
        <begin position="6"/>
        <end position="27"/>
    </location>
</feature>
<reference evidence="7 8" key="1">
    <citation type="submission" date="2020-06" db="EMBL/GenBank/DDBJ databases">
        <title>WGS assembly of Ceratodon purpureus strain R40.</title>
        <authorList>
            <person name="Carey S.B."/>
            <person name="Jenkins J."/>
            <person name="Shu S."/>
            <person name="Lovell J.T."/>
            <person name="Sreedasyam A."/>
            <person name="Maumus F."/>
            <person name="Tiley G.P."/>
            <person name="Fernandez-Pozo N."/>
            <person name="Barry K."/>
            <person name="Chen C."/>
            <person name="Wang M."/>
            <person name="Lipzen A."/>
            <person name="Daum C."/>
            <person name="Saski C.A."/>
            <person name="Payton A.C."/>
            <person name="Mcbreen J.C."/>
            <person name="Conrad R.E."/>
            <person name="Kollar L.M."/>
            <person name="Olsson S."/>
            <person name="Huttunen S."/>
            <person name="Landis J.B."/>
            <person name="Wickett N.J."/>
            <person name="Johnson M.G."/>
            <person name="Rensing S.A."/>
            <person name="Grimwood J."/>
            <person name="Schmutz J."/>
            <person name="Mcdaniel S.F."/>
        </authorList>
    </citation>
    <scope>NUCLEOTIDE SEQUENCE [LARGE SCALE GENOMIC DNA]</scope>
    <source>
        <strain evidence="7 8">R40</strain>
    </source>
</reference>
<proteinExistence type="inferred from homology"/>
<keyword evidence="3" id="KW-0735">Signal-anchor</keyword>
<dbReference type="PANTHER" id="PTHR11062">
    <property type="entry name" value="EXOSTOSIN HEPARAN SULFATE GLYCOSYLTRANSFERASE -RELATED"/>
    <property type="match status" value="1"/>
</dbReference>
<keyword evidence="4" id="KW-0333">Golgi apparatus</keyword>
<sequence>MMLQGTVRPAICLFIVLTILACISTYYRMNISTKVIQFQCPVCPSVKAENATCVHTVKTVEVPKRCPGVPWFAQGKVWHYPPRFPLCTMDTCFNYSRCDNMSEPLVYTYDLPSPPLRYFSRINESKYWTDDPEKACLFFVFLDTQSQKPVRPYELPYWNGGLNHVLITFADEWADKNPPGDTIGNASIMGSIVYQTTSRPDFDISLPLQGKMHIPELQSVHPLQRKYFATFRGTRYLGENRGGVFRSWDSFREMHNGEDVVVATSCRQVTNDGLRKARPELGVNCDEDGEVHAKYNFRDLMNTTFGLAPAGRAPTSFRLIEVMSAGAIPVLINDNFVKPFDTLIRWHECLMIFPTSQMRRVIPALRAIRVEDLVKRQENCLRIYNEFLKDDDTLLETSMRALKERFMGVFPNFAQL</sequence>
<evidence type="ECO:0000256" key="1">
    <source>
        <dbReference type="ARBA" id="ARBA00004323"/>
    </source>
</evidence>
<dbReference type="AlphaFoldDB" id="A0A8T0GEJ4"/>
<dbReference type="InterPro" id="IPR004263">
    <property type="entry name" value="Exostosin"/>
</dbReference>
<dbReference type="GO" id="GO:0000139">
    <property type="term" value="C:Golgi membrane"/>
    <property type="evidence" value="ECO:0007669"/>
    <property type="project" value="UniProtKB-SubCell"/>
</dbReference>
<evidence type="ECO:0000256" key="2">
    <source>
        <dbReference type="ARBA" id="ARBA00010271"/>
    </source>
</evidence>
<dbReference type="Pfam" id="PF03016">
    <property type="entry name" value="Exostosin_GT47"/>
    <property type="match status" value="1"/>
</dbReference>
<evidence type="ECO:0000313" key="8">
    <source>
        <dbReference type="Proteomes" id="UP000822688"/>
    </source>
</evidence>
<organism evidence="7 8">
    <name type="scientific">Ceratodon purpureus</name>
    <name type="common">Fire moss</name>
    <name type="synonym">Dicranum purpureum</name>
    <dbReference type="NCBI Taxonomy" id="3225"/>
    <lineage>
        <taxon>Eukaryota</taxon>
        <taxon>Viridiplantae</taxon>
        <taxon>Streptophyta</taxon>
        <taxon>Embryophyta</taxon>
        <taxon>Bryophyta</taxon>
        <taxon>Bryophytina</taxon>
        <taxon>Bryopsida</taxon>
        <taxon>Dicranidae</taxon>
        <taxon>Pseudoditrichales</taxon>
        <taxon>Ditrichaceae</taxon>
        <taxon>Ceratodon</taxon>
    </lineage>
</organism>
<dbReference type="EMBL" id="CM026432">
    <property type="protein sequence ID" value="KAG0557460.1"/>
    <property type="molecule type" value="Genomic_DNA"/>
</dbReference>
<dbReference type="InterPro" id="IPR040911">
    <property type="entry name" value="Exostosin_GT47"/>
</dbReference>
<comment type="caution">
    <text evidence="7">The sequence shown here is derived from an EMBL/GenBank/DDBJ whole genome shotgun (WGS) entry which is preliminary data.</text>
</comment>
<comment type="similarity">
    <text evidence="2">Belongs to the glycosyltransferase 47 family.</text>
</comment>
<gene>
    <name evidence="7" type="ORF">KC19_11G132200</name>
</gene>
<evidence type="ECO:0000259" key="6">
    <source>
        <dbReference type="Pfam" id="PF03016"/>
    </source>
</evidence>
<keyword evidence="5" id="KW-1133">Transmembrane helix</keyword>
<protein>
    <recommendedName>
        <fullName evidence="6">Exostosin GT47 domain-containing protein</fullName>
    </recommendedName>
</protein>
<evidence type="ECO:0000256" key="4">
    <source>
        <dbReference type="ARBA" id="ARBA00023034"/>
    </source>
</evidence>
<keyword evidence="5" id="KW-0472">Membrane</keyword>
<comment type="subcellular location">
    <subcellularLocation>
        <location evidence="1">Golgi apparatus membrane</location>
        <topology evidence="1">Single-pass type II membrane protein</topology>
    </subcellularLocation>
</comment>
<evidence type="ECO:0000256" key="5">
    <source>
        <dbReference type="SAM" id="Phobius"/>
    </source>
</evidence>